<name>A0A0R3QZC5_9BILA</name>
<evidence type="ECO:0000313" key="3">
    <source>
        <dbReference type="WBParaSite" id="BTMF_0001309901-mRNA-1"/>
    </source>
</evidence>
<accession>A0A0R3QZC5</accession>
<sequence length="261" mass="29813">FTILDGNGDPVPCTEEDCAHQCTKTWNNLRGNIFFILFSIFITLLQSGRFCYKSLNTPICCESGERNIDEDVLIKKILQRNKPEKEGSIGWSVLKYTPLTTAQRQQHENELLQYDNQLESDVSNVSRQPVLDRTTSEVQSVSSNQAKTLQTFTTASSTIITTAITPALITSKKSEPQLFEKPNHQSLSLLSEKPQENETETIRYKPHNAGGYAVSQAFSSKIRRAPNDLRALAREYLLEHIRRGWPYSDEFYRSYSEFYTI</sequence>
<dbReference type="WBParaSite" id="BTMF_0001309901-mRNA-1">
    <property type="protein sequence ID" value="BTMF_0001309901-mRNA-1"/>
    <property type="gene ID" value="BTMF_0001309901"/>
</dbReference>
<gene>
    <name evidence="1" type="ORF">BTMF_LOCUS11109</name>
</gene>
<evidence type="ECO:0000313" key="1">
    <source>
        <dbReference type="EMBL" id="VDO37946.1"/>
    </source>
</evidence>
<reference evidence="3" key="1">
    <citation type="submission" date="2017-02" db="UniProtKB">
        <authorList>
            <consortium name="WormBaseParasite"/>
        </authorList>
    </citation>
    <scope>IDENTIFICATION</scope>
</reference>
<organism evidence="3">
    <name type="scientific">Brugia timori</name>
    <dbReference type="NCBI Taxonomy" id="42155"/>
    <lineage>
        <taxon>Eukaryota</taxon>
        <taxon>Metazoa</taxon>
        <taxon>Ecdysozoa</taxon>
        <taxon>Nematoda</taxon>
        <taxon>Chromadorea</taxon>
        <taxon>Rhabditida</taxon>
        <taxon>Spirurina</taxon>
        <taxon>Spiruromorpha</taxon>
        <taxon>Filarioidea</taxon>
        <taxon>Onchocercidae</taxon>
        <taxon>Brugia</taxon>
    </lineage>
</organism>
<proteinExistence type="predicted"/>
<dbReference type="EMBL" id="UZAG01018060">
    <property type="protein sequence ID" value="VDO37946.1"/>
    <property type="molecule type" value="Genomic_DNA"/>
</dbReference>
<dbReference type="AlphaFoldDB" id="A0A0R3QZC5"/>
<reference evidence="1 2" key="2">
    <citation type="submission" date="2018-11" db="EMBL/GenBank/DDBJ databases">
        <authorList>
            <consortium name="Pathogen Informatics"/>
        </authorList>
    </citation>
    <scope>NUCLEOTIDE SEQUENCE [LARGE SCALE GENOMIC DNA]</scope>
</reference>
<dbReference type="Proteomes" id="UP000280834">
    <property type="component" value="Unassembled WGS sequence"/>
</dbReference>
<evidence type="ECO:0000313" key="2">
    <source>
        <dbReference type="Proteomes" id="UP000280834"/>
    </source>
</evidence>
<keyword evidence="2" id="KW-1185">Reference proteome</keyword>
<protein>
    <submittedName>
        <fullName evidence="1 3">Uncharacterized protein</fullName>
    </submittedName>
</protein>
<dbReference type="STRING" id="42155.A0A0R3QZC5"/>